<keyword evidence="1" id="KW-1133">Transmembrane helix</keyword>
<organism evidence="2 3">
    <name type="scientific">Salisediminibacterium beveridgei</name>
    <dbReference type="NCBI Taxonomy" id="632773"/>
    <lineage>
        <taxon>Bacteria</taxon>
        <taxon>Bacillati</taxon>
        <taxon>Bacillota</taxon>
        <taxon>Bacilli</taxon>
        <taxon>Bacillales</taxon>
        <taxon>Bacillaceae</taxon>
        <taxon>Salisediminibacterium</taxon>
    </lineage>
</organism>
<accession>A0A1D7QUF1</accession>
<name>A0A1D7QUF1_9BACI</name>
<proteinExistence type="predicted"/>
<reference evidence="2 3" key="1">
    <citation type="submission" date="2015-08" db="EMBL/GenBank/DDBJ databases">
        <title>The complete genome sequence of Bacillus beveridgei MLTeJB.</title>
        <authorList>
            <person name="Hanson T.E."/>
            <person name="Mesa C."/>
            <person name="Basesman S.M."/>
            <person name="Oremland R.S."/>
        </authorList>
    </citation>
    <scope>NUCLEOTIDE SEQUENCE [LARGE SCALE GENOMIC DNA]</scope>
    <source>
        <strain evidence="2 3">MLTeJB</strain>
    </source>
</reference>
<dbReference type="EMBL" id="CP012502">
    <property type="protein sequence ID" value="AOM82650.1"/>
    <property type="molecule type" value="Genomic_DNA"/>
</dbReference>
<evidence type="ECO:0000313" key="2">
    <source>
        <dbReference type="EMBL" id="AOM82650.1"/>
    </source>
</evidence>
<dbReference type="RefSeq" id="WP_069364713.1">
    <property type="nucleotide sequence ID" value="NZ_CP012502.1"/>
</dbReference>
<evidence type="ECO:0000313" key="3">
    <source>
        <dbReference type="Proteomes" id="UP000094463"/>
    </source>
</evidence>
<dbReference type="KEGG" id="bbev:BBEV_1285"/>
<dbReference type="AlphaFoldDB" id="A0A1D7QUF1"/>
<dbReference type="STRING" id="632773.BBEV_1285"/>
<keyword evidence="1" id="KW-0812">Transmembrane</keyword>
<sequence length="103" mass="11680">MSMGDQGFVLYEGMLSLVIIGILTSMILPAVIEIQQFRIAVSDERQAIRLLSYEIGMSEADSDLPDYYRKFELLNSNGTAFTCLTWPGAKELDHEWCLETLQQ</sequence>
<evidence type="ECO:0000256" key="1">
    <source>
        <dbReference type="SAM" id="Phobius"/>
    </source>
</evidence>
<gene>
    <name evidence="2" type="ORF">BBEV_1285</name>
</gene>
<keyword evidence="3" id="KW-1185">Reference proteome</keyword>
<keyword evidence="1" id="KW-0472">Membrane</keyword>
<evidence type="ECO:0008006" key="4">
    <source>
        <dbReference type="Google" id="ProtNLM"/>
    </source>
</evidence>
<protein>
    <recommendedName>
        <fullName evidence="4">Prepilin-type N-terminal cleavage/methylation domain-containing protein</fullName>
    </recommendedName>
</protein>
<feature type="transmembrane region" description="Helical" evidence="1">
    <location>
        <begin position="13"/>
        <end position="32"/>
    </location>
</feature>
<dbReference type="Proteomes" id="UP000094463">
    <property type="component" value="Chromosome"/>
</dbReference>